<evidence type="ECO:0000313" key="1">
    <source>
        <dbReference type="EMBL" id="KAI3775023.1"/>
    </source>
</evidence>
<organism evidence="1 2">
    <name type="scientific">Smallanthus sonchifolius</name>
    <dbReference type="NCBI Taxonomy" id="185202"/>
    <lineage>
        <taxon>Eukaryota</taxon>
        <taxon>Viridiplantae</taxon>
        <taxon>Streptophyta</taxon>
        <taxon>Embryophyta</taxon>
        <taxon>Tracheophyta</taxon>
        <taxon>Spermatophyta</taxon>
        <taxon>Magnoliopsida</taxon>
        <taxon>eudicotyledons</taxon>
        <taxon>Gunneridae</taxon>
        <taxon>Pentapetalae</taxon>
        <taxon>asterids</taxon>
        <taxon>campanulids</taxon>
        <taxon>Asterales</taxon>
        <taxon>Asteraceae</taxon>
        <taxon>Asteroideae</taxon>
        <taxon>Heliantheae alliance</taxon>
        <taxon>Millerieae</taxon>
        <taxon>Smallanthus</taxon>
    </lineage>
</organism>
<gene>
    <name evidence="1" type="ORF">L1987_49591</name>
</gene>
<dbReference type="Proteomes" id="UP001056120">
    <property type="component" value="Linkage Group LG16"/>
</dbReference>
<protein>
    <submittedName>
        <fullName evidence="1">Uncharacterized protein</fullName>
    </submittedName>
</protein>
<evidence type="ECO:0000313" key="2">
    <source>
        <dbReference type="Proteomes" id="UP001056120"/>
    </source>
</evidence>
<name>A0ACB9FW59_9ASTR</name>
<accession>A0ACB9FW59</accession>
<reference evidence="1 2" key="2">
    <citation type="journal article" date="2022" name="Mol. Ecol. Resour.">
        <title>The genomes of chicory, endive, great burdock and yacon provide insights into Asteraceae paleo-polyploidization history and plant inulin production.</title>
        <authorList>
            <person name="Fan W."/>
            <person name="Wang S."/>
            <person name="Wang H."/>
            <person name="Wang A."/>
            <person name="Jiang F."/>
            <person name="Liu H."/>
            <person name="Zhao H."/>
            <person name="Xu D."/>
            <person name="Zhang Y."/>
        </authorList>
    </citation>
    <scope>NUCLEOTIDE SEQUENCE [LARGE SCALE GENOMIC DNA]</scope>
    <source>
        <strain evidence="2">cv. Yunnan</strain>
        <tissue evidence="1">Leaves</tissue>
    </source>
</reference>
<comment type="caution">
    <text evidence="1">The sequence shown here is derived from an EMBL/GenBank/DDBJ whole genome shotgun (WGS) entry which is preliminary data.</text>
</comment>
<dbReference type="EMBL" id="CM042033">
    <property type="protein sequence ID" value="KAI3775023.1"/>
    <property type="molecule type" value="Genomic_DNA"/>
</dbReference>
<reference evidence="2" key="1">
    <citation type="journal article" date="2022" name="Mol. Ecol. Resour.">
        <title>The genomes of chicory, endive, great burdock and yacon provide insights into Asteraceae palaeo-polyploidization history and plant inulin production.</title>
        <authorList>
            <person name="Fan W."/>
            <person name="Wang S."/>
            <person name="Wang H."/>
            <person name="Wang A."/>
            <person name="Jiang F."/>
            <person name="Liu H."/>
            <person name="Zhao H."/>
            <person name="Xu D."/>
            <person name="Zhang Y."/>
        </authorList>
    </citation>
    <scope>NUCLEOTIDE SEQUENCE [LARGE SCALE GENOMIC DNA]</scope>
    <source>
        <strain evidence="2">cv. Yunnan</strain>
    </source>
</reference>
<sequence>MGVGDGDGRWRPEGEGRRLSCLAGAGGLDRGNGLVDSKEYKGRVFLGRESRMRVFENKLKLSKTQQYVKYQSSSSMKFVLSDSREMSETGSSSASDHKFVCVIIYSLFLFSKFADARGFDSLLHQLPELGDFIKIFDSTVELNVKDYGAKGDGIGDDTKVFTDVWDMACSSKISGSIVAPSNPDVWDGKDTHKWLYFHSVDHLTVEGGGTIDGMGQECLVDTLRRSAITFHRCNNLVVKNVMIVNGQQMQMAFTTCDRVAVSHLSVFAPAGSPNTDGIHISESTNVEVKDTSVRTGDDCISIVSNSSKIQVRRIVCGPGHGISIGSLGESETCDQVYDVSVRGAFLSNTENGLRIKTWQCLHQGGSGFVRNVTFEDVWMENVSNPIIIDQYYCDSSKPCPNKTCAVNVENISFVNIRGTSAVVMFPLVKGYIWKMLQLYQHLGVLQPHFVGKSKGQLQAMWQNE</sequence>
<proteinExistence type="predicted"/>
<keyword evidence="2" id="KW-1185">Reference proteome</keyword>